<evidence type="ECO:0000256" key="1">
    <source>
        <dbReference type="ARBA" id="ARBA00022723"/>
    </source>
</evidence>
<dbReference type="Gene3D" id="6.10.140.2220">
    <property type="match status" value="1"/>
</dbReference>
<evidence type="ECO:0000313" key="7">
    <source>
        <dbReference type="Proteomes" id="UP000636479"/>
    </source>
</evidence>
<dbReference type="RefSeq" id="XP_037213546.1">
    <property type="nucleotide sequence ID" value="XM_037369990.1"/>
</dbReference>
<evidence type="ECO:0000256" key="4">
    <source>
        <dbReference type="PROSITE-ProRule" id="PRU00134"/>
    </source>
</evidence>
<protein>
    <submittedName>
        <fullName evidence="6">MYND-type domain-containing protein</fullName>
    </submittedName>
</protein>
<keyword evidence="1" id="KW-0479">Metal-binding</keyword>
<evidence type="ECO:0000259" key="5">
    <source>
        <dbReference type="PROSITE" id="PS50865"/>
    </source>
</evidence>
<dbReference type="PROSITE" id="PS50865">
    <property type="entry name" value="ZF_MYND_2"/>
    <property type="match status" value="1"/>
</dbReference>
<gene>
    <name evidence="6" type="ORF">MIND_01356000</name>
</gene>
<keyword evidence="7" id="KW-1185">Reference proteome</keyword>
<dbReference type="SUPFAM" id="SSF144232">
    <property type="entry name" value="HIT/MYND zinc finger-like"/>
    <property type="match status" value="1"/>
</dbReference>
<organism evidence="6 7">
    <name type="scientific">Mycena indigotica</name>
    <dbReference type="NCBI Taxonomy" id="2126181"/>
    <lineage>
        <taxon>Eukaryota</taxon>
        <taxon>Fungi</taxon>
        <taxon>Dikarya</taxon>
        <taxon>Basidiomycota</taxon>
        <taxon>Agaricomycotina</taxon>
        <taxon>Agaricomycetes</taxon>
        <taxon>Agaricomycetidae</taxon>
        <taxon>Agaricales</taxon>
        <taxon>Marasmiineae</taxon>
        <taxon>Mycenaceae</taxon>
        <taxon>Mycena</taxon>
    </lineage>
</organism>
<dbReference type="Proteomes" id="UP000636479">
    <property type="component" value="Unassembled WGS sequence"/>
</dbReference>
<keyword evidence="2 4" id="KW-0863">Zinc-finger</keyword>
<keyword evidence="3" id="KW-0862">Zinc</keyword>
<dbReference type="AlphaFoldDB" id="A0A8H6VPZ8"/>
<name>A0A8H6VPZ8_9AGAR</name>
<dbReference type="GO" id="GO:0008270">
    <property type="term" value="F:zinc ion binding"/>
    <property type="evidence" value="ECO:0007669"/>
    <property type="project" value="UniProtKB-KW"/>
</dbReference>
<dbReference type="Pfam" id="PF01753">
    <property type="entry name" value="zf-MYND"/>
    <property type="match status" value="1"/>
</dbReference>
<reference evidence="6" key="1">
    <citation type="submission" date="2020-05" db="EMBL/GenBank/DDBJ databases">
        <title>Mycena genomes resolve the evolution of fungal bioluminescence.</title>
        <authorList>
            <person name="Tsai I.J."/>
        </authorList>
    </citation>
    <scope>NUCLEOTIDE SEQUENCE</scope>
    <source>
        <strain evidence="6">171206Taipei</strain>
    </source>
</reference>
<evidence type="ECO:0000256" key="2">
    <source>
        <dbReference type="ARBA" id="ARBA00022771"/>
    </source>
</evidence>
<accession>A0A8H6VPZ8</accession>
<evidence type="ECO:0000256" key="3">
    <source>
        <dbReference type="ARBA" id="ARBA00022833"/>
    </source>
</evidence>
<comment type="caution">
    <text evidence="6">The sequence shown here is derived from an EMBL/GenBank/DDBJ whole genome shotgun (WGS) entry which is preliminary data.</text>
</comment>
<feature type="domain" description="MYND-type" evidence="5">
    <location>
        <begin position="276"/>
        <end position="315"/>
    </location>
</feature>
<dbReference type="EMBL" id="JACAZF010000016">
    <property type="protein sequence ID" value="KAF7289817.1"/>
    <property type="molecule type" value="Genomic_DNA"/>
</dbReference>
<proteinExistence type="predicted"/>
<sequence length="459" mass="50583">MFDSARIVDSSVVDQASRVHAAFFASKSGDAYNIDIHSFLDGATGGSAHQWAATLANSFRRTVRAMGRRFIDATAIMLIDTIVETAHDTLSLLKDSDELEGNVPVVRDFVNGLLDTGYVDQLTQAVGLLALPLAGRPHDSAHGIEHTRQEALFQALLLLRMFLDVRLRYAPLISVSHGLLSALGATAGLNLVPDVKELVQYFLNGVLQPALTNPQIVSALAQDMSDSTQRLNQYRQSTFQPQFDALIAGIERQRLRVPRWMVKADRPDRVCDGLQCIVVGEKRRFRQCTGCNYRLYCSVPCQRSDWTTGNHRNTCRAYLSLSTELTALTSPSTRSFLRFMMNEDYLRDHAGSAAGGSPPNIAMFDYRGGYRAESGNTVRYVDCFTEPVTVSAPGLSGPHEALEADYVQRTARDAEVGVGWNICIVRYMGSESDSYSSLTFVHRILRKAIVSPFNAATSG</sequence>
<dbReference type="OrthoDB" id="3018010at2759"/>
<evidence type="ECO:0000313" key="6">
    <source>
        <dbReference type="EMBL" id="KAF7289817.1"/>
    </source>
</evidence>
<dbReference type="GeneID" id="59352506"/>
<dbReference type="InterPro" id="IPR002893">
    <property type="entry name" value="Znf_MYND"/>
</dbReference>